<name>K0ILW9_NITGG</name>
<dbReference type="STRING" id="1237085.Ngar_c04650"/>
<proteinExistence type="predicted"/>
<dbReference type="InParanoid" id="K0ILW9"/>
<evidence type="ECO:0000313" key="2">
    <source>
        <dbReference type="Proteomes" id="UP000008037"/>
    </source>
</evidence>
<keyword evidence="2" id="KW-1185">Reference proteome</keyword>
<dbReference type="HOGENOM" id="CLU_2730536_0_0_2"/>
<sequence length="71" mass="7807">MLVQINPFLLLKPYGSAYYADGLQPAHALNQGYSVPIDIMIVNSPTQKVPTLSRNFGSWLTMPTGFGIRPV</sequence>
<dbReference type="Proteomes" id="UP000008037">
    <property type="component" value="Chromosome"/>
</dbReference>
<dbReference type="EMBL" id="CP002408">
    <property type="protein sequence ID" value="AFU57409.1"/>
    <property type="molecule type" value="Genomic_DNA"/>
</dbReference>
<evidence type="ECO:0000313" key="1">
    <source>
        <dbReference type="EMBL" id="AFU57409.1"/>
    </source>
</evidence>
<reference evidence="1 2" key="1">
    <citation type="journal article" date="2012" name="Environ. Microbiol.">
        <title>The genome of the ammonia-oxidizing Candidatus Nitrososphaera gargensis: insights into metabolic versatility and environmental adaptations.</title>
        <authorList>
            <person name="Spang A."/>
            <person name="Poehlein A."/>
            <person name="Offre P."/>
            <person name="Zumbragel S."/>
            <person name="Haider S."/>
            <person name="Rychlik N."/>
            <person name="Nowka B."/>
            <person name="Schmeisser C."/>
            <person name="Lebedeva E.V."/>
            <person name="Rattei T."/>
            <person name="Bohm C."/>
            <person name="Schmid M."/>
            <person name="Galushko A."/>
            <person name="Hatzenpichler R."/>
            <person name="Weinmaier T."/>
            <person name="Daniel R."/>
            <person name="Schleper C."/>
            <person name="Spieck E."/>
            <person name="Streit W."/>
            <person name="Wagner M."/>
        </authorList>
    </citation>
    <scope>NUCLEOTIDE SEQUENCE [LARGE SCALE GENOMIC DNA]</scope>
    <source>
        <strain evidence="2">Ga9.2</strain>
    </source>
</reference>
<accession>K0ILW9</accession>
<dbReference type="BioCyc" id="CNIT1237085:G1324-463-MONOMER"/>
<gene>
    <name evidence="1" type="ordered locus">Ngar_c04650</name>
</gene>
<dbReference type="KEGG" id="nga:Ngar_c04650"/>
<protein>
    <submittedName>
        <fullName evidence="1">Uncharacterized protein</fullName>
    </submittedName>
</protein>
<dbReference type="AlphaFoldDB" id="K0ILW9"/>
<organism evidence="1 2">
    <name type="scientific">Nitrososphaera gargensis (strain Ga9.2)</name>
    <dbReference type="NCBI Taxonomy" id="1237085"/>
    <lineage>
        <taxon>Archaea</taxon>
        <taxon>Nitrososphaerota</taxon>
        <taxon>Nitrososphaeria</taxon>
        <taxon>Nitrososphaerales</taxon>
        <taxon>Nitrososphaeraceae</taxon>
        <taxon>Nitrososphaera</taxon>
    </lineage>
</organism>